<proteinExistence type="predicted"/>
<name>A0A849C8C2_9NOCA</name>
<gene>
    <name evidence="1" type="ORF">HLB23_34610</name>
</gene>
<comment type="caution">
    <text evidence="1">The sequence shown here is derived from an EMBL/GenBank/DDBJ whole genome shotgun (WGS) entry which is preliminary data.</text>
</comment>
<dbReference type="AlphaFoldDB" id="A0A849C8C2"/>
<dbReference type="EMBL" id="JABELX010000017">
    <property type="protein sequence ID" value="NNH74924.1"/>
    <property type="molecule type" value="Genomic_DNA"/>
</dbReference>
<reference evidence="1 2" key="1">
    <citation type="submission" date="2020-05" db="EMBL/GenBank/DDBJ databases">
        <title>MicrobeNet Type strains.</title>
        <authorList>
            <person name="Nicholson A.C."/>
        </authorList>
    </citation>
    <scope>NUCLEOTIDE SEQUENCE [LARGE SCALE GENOMIC DNA]</scope>
    <source>
        <strain evidence="1 2">JCM 3224</strain>
    </source>
</reference>
<evidence type="ECO:0000313" key="1">
    <source>
        <dbReference type="EMBL" id="NNH74924.1"/>
    </source>
</evidence>
<dbReference type="Proteomes" id="UP000586827">
    <property type="component" value="Unassembled WGS sequence"/>
</dbReference>
<dbReference type="RefSeq" id="WP_067527970.1">
    <property type="nucleotide sequence ID" value="NZ_JABELX010000017.1"/>
</dbReference>
<protein>
    <submittedName>
        <fullName evidence="1">Uncharacterized protein</fullName>
    </submittedName>
</protein>
<organism evidence="1 2">
    <name type="scientific">Nocardia uniformis</name>
    <dbReference type="NCBI Taxonomy" id="53432"/>
    <lineage>
        <taxon>Bacteria</taxon>
        <taxon>Bacillati</taxon>
        <taxon>Actinomycetota</taxon>
        <taxon>Actinomycetes</taxon>
        <taxon>Mycobacteriales</taxon>
        <taxon>Nocardiaceae</taxon>
        <taxon>Nocardia</taxon>
    </lineage>
</organism>
<keyword evidence="2" id="KW-1185">Reference proteome</keyword>
<evidence type="ECO:0000313" key="2">
    <source>
        <dbReference type="Proteomes" id="UP000586827"/>
    </source>
</evidence>
<sequence>MTTRDIAVTVTMDDVEWQHLRDAAECAGMSLEAYVCWGVRLLAVGTKPGKSLGRAFPAVVPAPRTPPQVGDESQVWAETFTERLSHRVEQFRDD</sequence>
<accession>A0A849C8C2</accession>